<feature type="region of interest" description="Disordered" evidence="7">
    <location>
        <begin position="73"/>
        <end position="95"/>
    </location>
</feature>
<reference evidence="10" key="1">
    <citation type="submission" date="2022-11" db="UniProtKB">
        <authorList>
            <consortium name="WormBaseParasite"/>
        </authorList>
    </citation>
    <scope>IDENTIFICATION</scope>
</reference>
<dbReference type="InterPro" id="IPR048333">
    <property type="entry name" value="HA2_WH"/>
</dbReference>
<proteinExistence type="inferred from homology"/>
<dbReference type="PANTHER" id="PTHR18934:SF119">
    <property type="entry name" value="ATP-DEPENDENT RNA HELICASE A"/>
    <property type="match status" value="1"/>
</dbReference>
<dbReference type="GO" id="GO:0005730">
    <property type="term" value="C:nucleolus"/>
    <property type="evidence" value="ECO:0007669"/>
    <property type="project" value="TreeGrafter"/>
</dbReference>
<dbReference type="CDD" id="cd18791">
    <property type="entry name" value="SF2_C_RHA"/>
    <property type="match status" value="1"/>
</dbReference>
<dbReference type="Pfam" id="PF07717">
    <property type="entry name" value="OB_NTP_bind"/>
    <property type="match status" value="1"/>
</dbReference>
<dbReference type="PANTHER" id="PTHR18934">
    <property type="entry name" value="ATP-DEPENDENT RNA HELICASE"/>
    <property type="match status" value="1"/>
</dbReference>
<protein>
    <recommendedName>
        <fullName evidence="2">RNA helicase</fullName>
        <ecNumber evidence="2">3.6.4.13</ecNumber>
    </recommendedName>
</protein>
<dbReference type="PROSITE" id="PS00690">
    <property type="entry name" value="DEAH_ATP_HELICASE"/>
    <property type="match status" value="1"/>
</dbReference>
<evidence type="ECO:0000256" key="2">
    <source>
        <dbReference type="ARBA" id="ARBA00012552"/>
    </source>
</evidence>
<keyword evidence="3" id="KW-0547">Nucleotide-binding</keyword>
<evidence type="ECO:0000313" key="10">
    <source>
        <dbReference type="WBParaSite" id="jg24102"/>
    </source>
</evidence>
<keyword evidence="9" id="KW-1185">Reference proteome</keyword>
<dbReference type="GO" id="GO:1990904">
    <property type="term" value="C:ribonucleoprotein complex"/>
    <property type="evidence" value="ECO:0007669"/>
    <property type="project" value="TreeGrafter"/>
</dbReference>
<dbReference type="InterPro" id="IPR011709">
    <property type="entry name" value="DEAD-box_helicase_OB_fold"/>
</dbReference>
<evidence type="ECO:0000256" key="5">
    <source>
        <dbReference type="ARBA" id="ARBA00022806"/>
    </source>
</evidence>
<keyword evidence="6" id="KW-0067">ATP-binding</keyword>
<dbReference type="EC" id="3.6.4.13" evidence="2"/>
<feature type="domain" description="Helicase C-terminal" evidence="8">
    <location>
        <begin position="135"/>
        <end position="295"/>
    </location>
</feature>
<dbReference type="GO" id="GO:0003724">
    <property type="term" value="F:RNA helicase activity"/>
    <property type="evidence" value="ECO:0007669"/>
    <property type="project" value="UniProtKB-EC"/>
</dbReference>
<dbReference type="InterPro" id="IPR002464">
    <property type="entry name" value="DNA/RNA_helicase_DEAH_CS"/>
</dbReference>
<evidence type="ECO:0000256" key="1">
    <source>
        <dbReference type="ARBA" id="ARBA00008792"/>
    </source>
</evidence>
<dbReference type="SUPFAM" id="SSF52540">
    <property type="entry name" value="P-loop containing nucleoside triphosphate hydrolases"/>
    <property type="match status" value="1"/>
</dbReference>
<comment type="similarity">
    <text evidence="1">Belongs to the DEAD box helicase family. DEAH subfamily.</text>
</comment>
<name>A0A915DW30_9BILA</name>
<dbReference type="GO" id="GO:0005524">
    <property type="term" value="F:ATP binding"/>
    <property type="evidence" value="ECO:0007669"/>
    <property type="project" value="UniProtKB-KW"/>
</dbReference>
<dbReference type="SMART" id="SM00490">
    <property type="entry name" value="HELICc"/>
    <property type="match status" value="1"/>
</dbReference>
<dbReference type="GO" id="GO:0043138">
    <property type="term" value="F:3'-5' DNA helicase activity"/>
    <property type="evidence" value="ECO:0007669"/>
    <property type="project" value="TreeGrafter"/>
</dbReference>
<evidence type="ECO:0000313" key="9">
    <source>
        <dbReference type="Proteomes" id="UP000887574"/>
    </source>
</evidence>
<dbReference type="Gene3D" id="1.20.120.1080">
    <property type="match status" value="1"/>
</dbReference>
<evidence type="ECO:0000256" key="6">
    <source>
        <dbReference type="ARBA" id="ARBA00022840"/>
    </source>
</evidence>
<dbReference type="GO" id="GO:0003723">
    <property type="term" value="F:RNA binding"/>
    <property type="evidence" value="ECO:0007669"/>
    <property type="project" value="TreeGrafter"/>
</dbReference>
<dbReference type="WBParaSite" id="jg24102">
    <property type="protein sequence ID" value="jg24102"/>
    <property type="gene ID" value="jg24102"/>
</dbReference>
<evidence type="ECO:0000259" key="8">
    <source>
        <dbReference type="PROSITE" id="PS51194"/>
    </source>
</evidence>
<dbReference type="AlphaFoldDB" id="A0A915DW30"/>
<dbReference type="Pfam" id="PF21010">
    <property type="entry name" value="HA2_C"/>
    <property type="match status" value="1"/>
</dbReference>
<keyword evidence="5" id="KW-0347">Helicase</keyword>
<sequence length="735" mass="82322">MENGLRGISHIIVDEIHERDINTDFLLIVIRDLIRAHPGLKSFLYVSKAAQGSALFLEDIVAMMSYMPPIPEVKKRKSKNASRNPPEDNDDANENEEVSMNVEKNMLLEIDNTKYGPDVKMALSRMSEKEIPLDLIEILLTDINEKGREGAVLIFLPGWNIISMLLVNLQRHPIFGMKAVSHRVFESCGPGVRKIILSTNIAETSVTINDVVYVIDSCRAREKMYSSRNNMVHFATVWASKTNLVQRRGRAGRVQEGFCFHLCTASRYNSLEEHRIAEMLRTPLHEIALTIKLLRLGSVGAFLEKAVPEVLLRGMSALDENLELTELGKILARLPIEPKMGKTIVLGAALGIGDLMTTIASASSFNTPFLQKERMHTKLSHQHRAFSGNRFSDHVGLVVVNNRFVEQTEYGREAAETYCIRNSLSPTILNMSADAKRQLHDVFVNHSRFAPESFLPYNIDPYNRDSTVDLFLSMLVYSYYPNICHIEAKGKRKVYTLEQATALLSKSSVCMPFNSAEVLPFSSPLFVFTEKIRSNVISCKQISMISPLQLLLFGSRKVEAVGPSTVRLDEMITLSMDPLIAAQIVALRPCLEALIVRTCLHPELLMTPLEADKDLMDIVTRLSSDTEWRSSGEEGLAPDSNASRGFSTPAARINAAPVLCSEMEGKHIQDECRAVIQLEEEEGLLVKATGVRERGLLEKLMQATDLLDTRWGCVVVSRHSSKAELPASVWKSWWL</sequence>
<dbReference type="GO" id="GO:0050684">
    <property type="term" value="P:regulation of mRNA processing"/>
    <property type="evidence" value="ECO:0007669"/>
    <property type="project" value="TreeGrafter"/>
</dbReference>
<dbReference type="Gene3D" id="3.40.50.300">
    <property type="entry name" value="P-loop containing nucleotide triphosphate hydrolases"/>
    <property type="match status" value="2"/>
</dbReference>
<dbReference type="InterPro" id="IPR027417">
    <property type="entry name" value="P-loop_NTPase"/>
</dbReference>
<dbReference type="Pfam" id="PF00271">
    <property type="entry name" value="Helicase_C"/>
    <property type="match status" value="1"/>
</dbReference>
<evidence type="ECO:0000256" key="3">
    <source>
        <dbReference type="ARBA" id="ARBA00022741"/>
    </source>
</evidence>
<accession>A0A915DW30</accession>
<dbReference type="GO" id="GO:0045944">
    <property type="term" value="P:positive regulation of transcription by RNA polymerase II"/>
    <property type="evidence" value="ECO:0007669"/>
    <property type="project" value="TreeGrafter"/>
</dbReference>
<dbReference type="InterPro" id="IPR001650">
    <property type="entry name" value="Helicase_C-like"/>
</dbReference>
<dbReference type="Pfam" id="PF04408">
    <property type="entry name" value="WHD_HA2"/>
    <property type="match status" value="1"/>
</dbReference>
<evidence type="ECO:0000256" key="7">
    <source>
        <dbReference type="SAM" id="MobiDB-lite"/>
    </source>
</evidence>
<dbReference type="PROSITE" id="PS51194">
    <property type="entry name" value="HELICASE_CTER"/>
    <property type="match status" value="1"/>
</dbReference>
<dbReference type="GO" id="GO:0016887">
    <property type="term" value="F:ATP hydrolysis activity"/>
    <property type="evidence" value="ECO:0007669"/>
    <property type="project" value="TreeGrafter"/>
</dbReference>
<dbReference type="SMART" id="SM00847">
    <property type="entry name" value="HA2"/>
    <property type="match status" value="1"/>
</dbReference>
<evidence type="ECO:0000256" key="4">
    <source>
        <dbReference type="ARBA" id="ARBA00022801"/>
    </source>
</evidence>
<organism evidence="9 10">
    <name type="scientific">Ditylenchus dipsaci</name>
    <dbReference type="NCBI Taxonomy" id="166011"/>
    <lineage>
        <taxon>Eukaryota</taxon>
        <taxon>Metazoa</taxon>
        <taxon>Ecdysozoa</taxon>
        <taxon>Nematoda</taxon>
        <taxon>Chromadorea</taxon>
        <taxon>Rhabditida</taxon>
        <taxon>Tylenchina</taxon>
        <taxon>Tylenchomorpha</taxon>
        <taxon>Sphaerularioidea</taxon>
        <taxon>Anguinidae</taxon>
        <taxon>Anguininae</taxon>
        <taxon>Ditylenchus</taxon>
    </lineage>
</organism>
<keyword evidence="4" id="KW-0378">Hydrolase</keyword>
<dbReference type="Proteomes" id="UP000887574">
    <property type="component" value="Unplaced"/>
</dbReference>
<dbReference type="InterPro" id="IPR007502">
    <property type="entry name" value="Helicase-assoc_dom"/>
</dbReference>